<dbReference type="InterPro" id="IPR011516">
    <property type="entry name" value="Shugoshin_N"/>
</dbReference>
<dbReference type="GO" id="GO:0051301">
    <property type="term" value="P:cell division"/>
    <property type="evidence" value="ECO:0007669"/>
    <property type="project" value="UniProtKB-KW"/>
</dbReference>
<evidence type="ECO:0000256" key="2">
    <source>
        <dbReference type="ARBA" id="ARBA00010845"/>
    </source>
</evidence>
<comment type="subcellular location">
    <subcellularLocation>
        <location evidence="1">Chromosome</location>
        <location evidence="1">Centromere</location>
    </subcellularLocation>
</comment>
<evidence type="ECO:0000259" key="9">
    <source>
        <dbReference type="Pfam" id="PF07558"/>
    </source>
</evidence>
<dbReference type="Pfam" id="PF07558">
    <property type="entry name" value="Shugoshin_N"/>
    <property type="match status" value="1"/>
</dbReference>
<protein>
    <recommendedName>
        <fullName evidence="9">Shugoshin N-terminal coiled-coil domain-containing protein</fullName>
    </recommendedName>
</protein>
<name>A0A2K6NUF1_RHIRO</name>
<keyword evidence="5" id="KW-0159">Chromosome partition</keyword>
<evidence type="ECO:0000256" key="1">
    <source>
        <dbReference type="ARBA" id="ARBA00004584"/>
    </source>
</evidence>
<dbReference type="PANTHER" id="PTHR21577">
    <property type="entry name" value="SHUGOSHIN"/>
    <property type="match status" value="1"/>
</dbReference>
<keyword evidence="6" id="KW-0175">Coiled coil</keyword>
<feature type="domain" description="Shugoshin N-terminal coiled-coil" evidence="9">
    <location>
        <begin position="22"/>
        <end position="62"/>
    </location>
</feature>
<dbReference type="STRING" id="61622.ENSRROP00000007901"/>
<reference evidence="10" key="2">
    <citation type="submission" date="2025-09" db="UniProtKB">
        <authorList>
            <consortium name="Ensembl"/>
        </authorList>
    </citation>
    <scope>IDENTIFICATION</scope>
</reference>
<dbReference type="Proteomes" id="UP000233200">
    <property type="component" value="Unplaced"/>
</dbReference>
<evidence type="ECO:0000313" key="11">
    <source>
        <dbReference type="Proteomes" id="UP000233200"/>
    </source>
</evidence>
<dbReference type="Ensembl" id="ENSRROT00000031789.1">
    <property type="protein sequence ID" value="ENSRROP00000007901.1"/>
    <property type="gene ID" value="ENSRROG00000028219.1"/>
</dbReference>
<dbReference type="GO" id="GO:0007059">
    <property type="term" value="P:chromosome segregation"/>
    <property type="evidence" value="ECO:0007669"/>
    <property type="project" value="UniProtKB-KW"/>
</dbReference>
<dbReference type="PANTHER" id="PTHR21577:SF3">
    <property type="entry name" value="SHUGOSHIN 1-RELATED"/>
    <property type="match status" value="1"/>
</dbReference>
<evidence type="ECO:0000313" key="10">
    <source>
        <dbReference type="Ensembl" id="ENSRROP00000007901.1"/>
    </source>
</evidence>
<dbReference type="AlphaFoldDB" id="A0A2K6NUF1"/>
<accession>A0A2K6NUF1</accession>
<comment type="similarity">
    <text evidence="2">Belongs to the shugoshin family.</text>
</comment>
<evidence type="ECO:0000256" key="3">
    <source>
        <dbReference type="ARBA" id="ARBA00022454"/>
    </source>
</evidence>
<dbReference type="GO" id="GO:0000775">
    <property type="term" value="C:chromosome, centromeric region"/>
    <property type="evidence" value="ECO:0007669"/>
    <property type="project" value="UniProtKB-SubCell"/>
</dbReference>
<evidence type="ECO:0000256" key="5">
    <source>
        <dbReference type="ARBA" id="ARBA00022829"/>
    </source>
</evidence>
<evidence type="ECO:0000256" key="6">
    <source>
        <dbReference type="ARBA" id="ARBA00023054"/>
    </source>
</evidence>
<keyword evidence="11" id="KW-1185">Reference proteome</keyword>
<dbReference type="GeneTree" id="ENSGT00940000154107"/>
<organism evidence="10 11">
    <name type="scientific">Rhinopithecus roxellana</name>
    <name type="common">Golden snub-nosed monkey</name>
    <name type="synonym">Pygathrix roxellana</name>
    <dbReference type="NCBI Taxonomy" id="61622"/>
    <lineage>
        <taxon>Eukaryota</taxon>
        <taxon>Metazoa</taxon>
        <taxon>Chordata</taxon>
        <taxon>Craniata</taxon>
        <taxon>Vertebrata</taxon>
        <taxon>Euteleostomi</taxon>
        <taxon>Mammalia</taxon>
        <taxon>Eutheria</taxon>
        <taxon>Euarchontoglires</taxon>
        <taxon>Primates</taxon>
        <taxon>Haplorrhini</taxon>
        <taxon>Catarrhini</taxon>
        <taxon>Cercopithecidae</taxon>
        <taxon>Colobinae</taxon>
        <taxon>Rhinopithecus</taxon>
    </lineage>
</organism>
<keyword evidence="8" id="KW-0137">Centromere</keyword>
<proteinExistence type="inferred from homology"/>
<reference evidence="10" key="1">
    <citation type="submission" date="2025-08" db="UniProtKB">
        <authorList>
            <consortium name="Ensembl"/>
        </authorList>
    </citation>
    <scope>IDENTIFICATION</scope>
</reference>
<evidence type="ECO:0000256" key="7">
    <source>
        <dbReference type="ARBA" id="ARBA00023306"/>
    </source>
</evidence>
<evidence type="ECO:0000256" key="4">
    <source>
        <dbReference type="ARBA" id="ARBA00022618"/>
    </source>
</evidence>
<keyword evidence="3" id="KW-0158">Chromosome</keyword>
<sequence>MAKERCLKKSFQDSLEDIKKRMKEKRNKNLAEIGKRRSLIAAPCQIITNTSTLLKNYQDNNKILLPSYPVEWLLFWPSGTPMLLWEKCPNLQLWHVLCTQSRHFHTFCMALTKCGILQHKGP</sequence>
<keyword evidence="4" id="KW-0132">Cell division</keyword>
<evidence type="ECO:0000256" key="8">
    <source>
        <dbReference type="ARBA" id="ARBA00023328"/>
    </source>
</evidence>
<dbReference type="InterPro" id="IPR038889">
    <property type="entry name" value="Shugoshin1/2"/>
</dbReference>
<keyword evidence="7" id="KW-0131">Cell cycle</keyword>